<dbReference type="Proteomes" id="UP000595197">
    <property type="component" value="Chromosome"/>
</dbReference>
<dbReference type="PANTHER" id="PTHR37326">
    <property type="entry name" value="BLL3975 PROTEIN"/>
    <property type="match status" value="1"/>
</dbReference>
<keyword evidence="4" id="KW-0862">Zinc</keyword>
<evidence type="ECO:0000313" key="7">
    <source>
        <dbReference type="Proteomes" id="UP000595197"/>
    </source>
</evidence>
<name>A0ABX7B5B7_9PROT</name>
<gene>
    <name evidence="6" type="ORF">IGS68_16680</name>
</gene>
<dbReference type="EMBL" id="CP067420">
    <property type="protein sequence ID" value="QQP87721.1"/>
    <property type="molecule type" value="Genomic_DNA"/>
</dbReference>
<dbReference type="CDD" id="cd06250">
    <property type="entry name" value="M14_PaAOTO_like"/>
    <property type="match status" value="1"/>
</dbReference>
<dbReference type="InterPro" id="IPR055438">
    <property type="entry name" value="AstE_AspA_cat"/>
</dbReference>
<dbReference type="RefSeq" id="WP_201071402.1">
    <property type="nucleotide sequence ID" value="NZ_CP067420.1"/>
</dbReference>
<keyword evidence="3" id="KW-0378">Hydrolase</keyword>
<protein>
    <submittedName>
        <fullName evidence="6">Succinylglutamate desuccinylase/aspartoacylase family protein</fullName>
    </submittedName>
</protein>
<keyword evidence="2" id="KW-0479">Metal-binding</keyword>
<proteinExistence type="predicted"/>
<accession>A0ABX7B5B7</accession>
<evidence type="ECO:0000256" key="4">
    <source>
        <dbReference type="ARBA" id="ARBA00022833"/>
    </source>
</evidence>
<dbReference type="Pfam" id="PF24827">
    <property type="entry name" value="AstE_AspA_cat"/>
    <property type="match status" value="1"/>
</dbReference>
<reference evidence="6" key="1">
    <citation type="submission" date="2021-02" db="EMBL/GenBank/DDBJ databases">
        <title>Skermanella TT6 skin isolate.</title>
        <authorList>
            <person name="Lee K."/>
            <person name="Ganzorig M."/>
        </authorList>
    </citation>
    <scope>NUCLEOTIDE SEQUENCE</scope>
    <source>
        <strain evidence="6">TT6</strain>
    </source>
</reference>
<sequence length="380" mass="40220">MAKSTVALPLPAQHLGTARHVTVHRYGTPGARPKAYVQAGLHADEIPGMLVAHHLIARLDEADRSGAIRGEVIVVPVANPIGLDQYLAGRLHGRSSLEHGQNFNRGFADLVETVAPRLEGRLGGDAAGNVAAIRAALLEALGETRSGSDVQALRRTLLTLAIDADIVLDLHCDLESLMHMYVSDDLWPGAADLAAQLGCRAVMLAGDSGGDPFDEACSMPWWKLRLRFGERFPVPSACLSATVELRGKSDVQDGTAASDADNILRFLQRRGLVAGAPGPVPPARCAATPLSGVDRLIAPLPGIVAFRREIGDLVRKGEVVAEIVDPTAEDPRAARTPLVSRTAGLLWSRTQMKMAAAGETVAAVAGTLPLSDRTWSLLVD</sequence>
<organism evidence="6 7">
    <name type="scientific">Skermanella cutis</name>
    <dbReference type="NCBI Taxonomy" id="2775420"/>
    <lineage>
        <taxon>Bacteria</taxon>
        <taxon>Pseudomonadati</taxon>
        <taxon>Pseudomonadota</taxon>
        <taxon>Alphaproteobacteria</taxon>
        <taxon>Rhodospirillales</taxon>
        <taxon>Azospirillaceae</taxon>
        <taxon>Skermanella</taxon>
    </lineage>
</organism>
<dbReference type="InterPro" id="IPR053138">
    <property type="entry name" value="N-alpha-Ac-DABA_deacetylase"/>
</dbReference>
<evidence type="ECO:0000256" key="2">
    <source>
        <dbReference type="ARBA" id="ARBA00022723"/>
    </source>
</evidence>
<keyword evidence="7" id="KW-1185">Reference proteome</keyword>
<evidence type="ECO:0000256" key="1">
    <source>
        <dbReference type="ARBA" id="ARBA00001947"/>
    </source>
</evidence>
<dbReference type="PANTHER" id="PTHR37326:SF1">
    <property type="entry name" value="BLL3975 PROTEIN"/>
    <property type="match status" value="1"/>
</dbReference>
<evidence type="ECO:0000256" key="3">
    <source>
        <dbReference type="ARBA" id="ARBA00022801"/>
    </source>
</evidence>
<dbReference type="Gene3D" id="3.40.630.10">
    <property type="entry name" value="Zn peptidases"/>
    <property type="match status" value="1"/>
</dbReference>
<evidence type="ECO:0000313" key="6">
    <source>
        <dbReference type="EMBL" id="QQP87721.1"/>
    </source>
</evidence>
<feature type="domain" description="Succinylglutamate desuccinylase/Aspartoacylase catalytic" evidence="5">
    <location>
        <begin position="33"/>
        <end position="266"/>
    </location>
</feature>
<dbReference type="SUPFAM" id="SSF53187">
    <property type="entry name" value="Zn-dependent exopeptidases"/>
    <property type="match status" value="1"/>
</dbReference>
<evidence type="ECO:0000259" key="5">
    <source>
        <dbReference type="Pfam" id="PF24827"/>
    </source>
</evidence>
<comment type="cofactor">
    <cofactor evidence="1">
        <name>Zn(2+)</name>
        <dbReference type="ChEBI" id="CHEBI:29105"/>
    </cofactor>
</comment>